<proteinExistence type="predicted"/>
<feature type="compositionally biased region" description="Acidic residues" evidence="1">
    <location>
        <begin position="354"/>
        <end position="363"/>
    </location>
</feature>
<comment type="caution">
    <text evidence="3">The sequence shown here is derived from an EMBL/GenBank/DDBJ whole genome shotgun (WGS) entry which is preliminary data.</text>
</comment>
<accession>A0A8T2XKK9</accession>
<dbReference type="EMBL" id="JACEGQ020000012">
    <property type="protein sequence ID" value="KAH8492671.1"/>
    <property type="molecule type" value="Genomic_DNA"/>
</dbReference>
<dbReference type="GO" id="GO:0005783">
    <property type="term" value="C:endoplasmic reticulum"/>
    <property type="evidence" value="ECO:0007669"/>
    <property type="project" value="TreeGrafter"/>
</dbReference>
<gene>
    <name evidence="3" type="ORF">H0E87_022044</name>
</gene>
<feature type="domain" description="Sey1/RHD3-like three-helix bundle" evidence="2">
    <location>
        <begin position="141"/>
        <end position="242"/>
    </location>
</feature>
<organism evidence="3 4">
    <name type="scientific">Populus deltoides</name>
    <name type="common">Eastern poplar</name>
    <name type="synonym">Eastern cottonwood</name>
    <dbReference type="NCBI Taxonomy" id="3696"/>
    <lineage>
        <taxon>Eukaryota</taxon>
        <taxon>Viridiplantae</taxon>
        <taxon>Streptophyta</taxon>
        <taxon>Embryophyta</taxon>
        <taxon>Tracheophyta</taxon>
        <taxon>Spermatophyta</taxon>
        <taxon>Magnoliopsida</taxon>
        <taxon>eudicotyledons</taxon>
        <taxon>Gunneridae</taxon>
        <taxon>Pentapetalae</taxon>
        <taxon>rosids</taxon>
        <taxon>fabids</taxon>
        <taxon>Malpighiales</taxon>
        <taxon>Salicaceae</taxon>
        <taxon>Saliceae</taxon>
        <taxon>Populus</taxon>
    </lineage>
</organism>
<evidence type="ECO:0000259" key="2">
    <source>
        <dbReference type="Pfam" id="PF20428"/>
    </source>
</evidence>
<evidence type="ECO:0000256" key="1">
    <source>
        <dbReference type="SAM" id="MobiDB-lite"/>
    </source>
</evidence>
<dbReference type="Proteomes" id="UP000807159">
    <property type="component" value="Chromosome 12"/>
</dbReference>
<feature type="region of interest" description="Disordered" evidence="1">
    <location>
        <begin position="332"/>
        <end position="400"/>
    </location>
</feature>
<keyword evidence="4" id="KW-1185">Reference proteome</keyword>
<protein>
    <recommendedName>
        <fullName evidence="2">Sey1/RHD3-like three-helix bundle domain-containing protein</fullName>
    </recommendedName>
</protein>
<sequence>MKVEVTALPSYEFEEEKFKDKVDQLRQRFFYSISPRGLAGDKKDVQPASGFPLRVDQIWKTIKENKDLDLPAMEVMVATFRCEQIAKETLSRLKSDKLYFLHASLLFNAASKCCEALKQYEHYMGCIGSFLYLSSFVPYEILKYDMEATHFKESVRDDKRQELETEALRVLYPSYVDMLRHLRSTALNSFKTRLENGVKEASKQGFEASIDLSVKPVMRKFEKGCKAVRESLLCDIEETKSKTKTRFYKVYNTMKAKAVRGVAMGIGGMTGAGVATVSFMGDCNAVAAKKAGDVASITVRKIIKRHMLKLDNFNASENTDNSTANGIVDDLAGETVDTSPDCQNASDTANESVGDLEGDTSDDLTDKNINCENVDDSADDSADDLVDDSADDTVDDCDDE</sequence>
<dbReference type="InterPro" id="IPR046758">
    <property type="entry name" value="Sey1/RHD3-like_3HB"/>
</dbReference>
<evidence type="ECO:0000313" key="4">
    <source>
        <dbReference type="Proteomes" id="UP000807159"/>
    </source>
</evidence>
<evidence type="ECO:0000313" key="3">
    <source>
        <dbReference type="EMBL" id="KAH8492671.1"/>
    </source>
</evidence>
<dbReference type="PANTHER" id="PTHR45923:SF20">
    <property type="entry name" value="PROTEIN ROOT HAIR DEFECTIVE 3 HOMOLOG 2"/>
    <property type="match status" value="1"/>
</dbReference>
<dbReference type="AlphaFoldDB" id="A0A8T2XKK9"/>
<reference evidence="3" key="1">
    <citation type="journal article" date="2021" name="J. Hered.">
        <title>Genome Assembly of Salicaceae Populus deltoides (Eastern Cottonwood) I-69 Based on Nanopore Sequencing and Hi-C Technologies.</title>
        <authorList>
            <person name="Bai S."/>
            <person name="Wu H."/>
            <person name="Zhang J."/>
            <person name="Pan Z."/>
            <person name="Zhao W."/>
            <person name="Li Z."/>
            <person name="Tong C."/>
        </authorList>
    </citation>
    <scope>NUCLEOTIDE SEQUENCE</scope>
    <source>
        <tissue evidence="3">Leaf</tissue>
    </source>
</reference>
<feature type="compositionally biased region" description="Acidic residues" evidence="1">
    <location>
        <begin position="373"/>
        <end position="400"/>
    </location>
</feature>
<name>A0A8T2XKK9_POPDE</name>
<dbReference type="GO" id="GO:0016320">
    <property type="term" value="P:endoplasmic reticulum membrane fusion"/>
    <property type="evidence" value="ECO:0007669"/>
    <property type="project" value="TreeGrafter"/>
</dbReference>
<dbReference type="InterPro" id="IPR008803">
    <property type="entry name" value="RHD3/Sey1"/>
</dbReference>
<dbReference type="PANTHER" id="PTHR45923">
    <property type="entry name" value="PROTEIN SEY1"/>
    <property type="match status" value="1"/>
</dbReference>
<dbReference type="GO" id="GO:0003924">
    <property type="term" value="F:GTPase activity"/>
    <property type="evidence" value="ECO:0007669"/>
    <property type="project" value="TreeGrafter"/>
</dbReference>
<dbReference type="Pfam" id="PF05879">
    <property type="entry name" value="RHD3_GTPase"/>
    <property type="match status" value="1"/>
</dbReference>
<feature type="compositionally biased region" description="Polar residues" evidence="1">
    <location>
        <begin position="336"/>
        <end position="351"/>
    </location>
</feature>
<dbReference type="Pfam" id="PF20428">
    <property type="entry name" value="Sey1_3HB"/>
    <property type="match status" value="1"/>
</dbReference>